<sequence>MMSDQPLSVVEAAAWAPAARALVVELAARGLVARVLGHGAVRARNPAGEPAPDDLVGAALSPGLNQEVWCRPDWPDRELWWFWAWSGPNRDDPPELEHLCPVSETGLAADAIARVLAVPFTNAEVP</sequence>
<dbReference type="Proteomes" id="UP000282674">
    <property type="component" value="Unassembled WGS sequence"/>
</dbReference>
<gene>
    <name evidence="1" type="ORF">EBO15_34130</name>
</gene>
<keyword evidence="2" id="KW-1185">Reference proteome</keyword>
<evidence type="ECO:0000313" key="1">
    <source>
        <dbReference type="EMBL" id="RMI38068.1"/>
    </source>
</evidence>
<evidence type="ECO:0000313" key="2">
    <source>
        <dbReference type="Proteomes" id="UP000282674"/>
    </source>
</evidence>
<name>A0A3M2LT66_9ACTN</name>
<protein>
    <submittedName>
        <fullName evidence="1">Uncharacterized protein</fullName>
    </submittedName>
</protein>
<accession>A0A3M2LT66</accession>
<dbReference type="AlphaFoldDB" id="A0A3M2LT66"/>
<reference evidence="1 2" key="1">
    <citation type="submission" date="2018-10" db="EMBL/GenBank/DDBJ databases">
        <title>Isolation from soil.</title>
        <authorList>
            <person name="Hu J."/>
        </authorList>
    </citation>
    <scope>NUCLEOTIDE SEQUENCE [LARGE SCALE GENOMIC DNA]</scope>
    <source>
        <strain evidence="1 2">NEAU-Ht49</strain>
    </source>
</reference>
<comment type="caution">
    <text evidence="1">The sequence shown here is derived from an EMBL/GenBank/DDBJ whole genome shotgun (WGS) entry which is preliminary data.</text>
</comment>
<proteinExistence type="predicted"/>
<organism evidence="1 2">
    <name type="scientific">Actinomadura harenae</name>
    <dbReference type="NCBI Taxonomy" id="2483351"/>
    <lineage>
        <taxon>Bacteria</taxon>
        <taxon>Bacillati</taxon>
        <taxon>Actinomycetota</taxon>
        <taxon>Actinomycetes</taxon>
        <taxon>Streptosporangiales</taxon>
        <taxon>Thermomonosporaceae</taxon>
        <taxon>Actinomadura</taxon>
    </lineage>
</organism>
<dbReference type="EMBL" id="RFFG01000093">
    <property type="protein sequence ID" value="RMI38068.1"/>
    <property type="molecule type" value="Genomic_DNA"/>
</dbReference>